<proteinExistence type="predicted"/>
<evidence type="ECO:0000256" key="1">
    <source>
        <dbReference type="SAM" id="MobiDB-lite"/>
    </source>
</evidence>
<dbReference type="Proteomes" id="UP000800235">
    <property type="component" value="Unassembled WGS sequence"/>
</dbReference>
<keyword evidence="3" id="KW-1185">Reference proteome</keyword>
<feature type="region of interest" description="Disordered" evidence="1">
    <location>
        <begin position="51"/>
        <end position="91"/>
    </location>
</feature>
<dbReference type="EMBL" id="MU007080">
    <property type="protein sequence ID" value="KAF2423588.1"/>
    <property type="molecule type" value="Genomic_DNA"/>
</dbReference>
<gene>
    <name evidence="2" type="ORF">EJ08DRAFT_682216</name>
</gene>
<name>A0A9P4TV90_9PEZI</name>
<organism evidence="2 3">
    <name type="scientific">Tothia fuscella</name>
    <dbReference type="NCBI Taxonomy" id="1048955"/>
    <lineage>
        <taxon>Eukaryota</taxon>
        <taxon>Fungi</taxon>
        <taxon>Dikarya</taxon>
        <taxon>Ascomycota</taxon>
        <taxon>Pezizomycotina</taxon>
        <taxon>Dothideomycetes</taxon>
        <taxon>Pleosporomycetidae</taxon>
        <taxon>Venturiales</taxon>
        <taxon>Cylindrosympodiaceae</taxon>
        <taxon>Tothia</taxon>
    </lineage>
</organism>
<accession>A0A9P4TV90</accession>
<sequence length="246" mass="28300">MSTTAETPAPPQSAWTWDEYRKMWYILSKQGFTYQDGSTILYPDQYENTTAKAQEAAKEKEESSQSSIVEEEPPPAYQAESSSAPIPIQAQTSTRERGIWCTRHVRHGWFNTYPEWLAHVTNNVHYVCNFGGCRLSRHTFQDADDCARHMRLAHYCSFHDKFVADWTQHSQNKTHLSCGVVGCVEDWKRKPNAKHLHRDFRNHLADCHLDSRGDVWSDLSDSDSENQVVGRINLGSYSLDFGRRKG</sequence>
<evidence type="ECO:0000313" key="2">
    <source>
        <dbReference type="EMBL" id="KAF2423588.1"/>
    </source>
</evidence>
<comment type="caution">
    <text evidence="2">The sequence shown here is derived from an EMBL/GenBank/DDBJ whole genome shotgun (WGS) entry which is preliminary data.</text>
</comment>
<evidence type="ECO:0000313" key="3">
    <source>
        <dbReference type="Proteomes" id="UP000800235"/>
    </source>
</evidence>
<reference evidence="2" key="1">
    <citation type="journal article" date="2020" name="Stud. Mycol.">
        <title>101 Dothideomycetes genomes: a test case for predicting lifestyles and emergence of pathogens.</title>
        <authorList>
            <person name="Haridas S."/>
            <person name="Albert R."/>
            <person name="Binder M."/>
            <person name="Bloem J."/>
            <person name="Labutti K."/>
            <person name="Salamov A."/>
            <person name="Andreopoulos B."/>
            <person name="Baker S."/>
            <person name="Barry K."/>
            <person name="Bills G."/>
            <person name="Bluhm B."/>
            <person name="Cannon C."/>
            <person name="Castanera R."/>
            <person name="Culley D."/>
            <person name="Daum C."/>
            <person name="Ezra D."/>
            <person name="Gonzalez J."/>
            <person name="Henrissat B."/>
            <person name="Kuo A."/>
            <person name="Liang C."/>
            <person name="Lipzen A."/>
            <person name="Lutzoni F."/>
            <person name="Magnuson J."/>
            <person name="Mondo S."/>
            <person name="Nolan M."/>
            <person name="Ohm R."/>
            <person name="Pangilinan J."/>
            <person name="Park H.-J."/>
            <person name="Ramirez L."/>
            <person name="Alfaro M."/>
            <person name="Sun H."/>
            <person name="Tritt A."/>
            <person name="Yoshinaga Y."/>
            <person name="Zwiers L.-H."/>
            <person name="Turgeon B."/>
            <person name="Goodwin S."/>
            <person name="Spatafora J."/>
            <person name="Crous P."/>
            <person name="Grigoriev I."/>
        </authorList>
    </citation>
    <scope>NUCLEOTIDE SEQUENCE</scope>
    <source>
        <strain evidence="2">CBS 130266</strain>
    </source>
</reference>
<dbReference type="AlphaFoldDB" id="A0A9P4TV90"/>
<feature type="compositionally biased region" description="Polar residues" evidence="1">
    <location>
        <begin position="79"/>
        <end position="91"/>
    </location>
</feature>
<protein>
    <submittedName>
        <fullName evidence="2">Uncharacterized protein</fullName>
    </submittedName>
</protein>